<feature type="compositionally biased region" description="Polar residues" evidence="1">
    <location>
        <begin position="26"/>
        <end position="39"/>
    </location>
</feature>
<reference evidence="2" key="1">
    <citation type="submission" date="2013-02" db="EMBL/GenBank/DDBJ databases">
        <title>Immune-Related transcriptome of Coptotermes formosanus Shiraki workers: the defense mechanism.</title>
        <authorList>
            <person name="Hussain A."/>
            <person name="Li Y.F."/>
            <person name="Cheng Y."/>
            <person name="Liu Y."/>
            <person name="Chen C.C."/>
            <person name="Wen S.Y."/>
        </authorList>
    </citation>
    <scope>NUCLEOTIDE SEQUENCE</scope>
</reference>
<sequence length="86" mass="8811">MFQGDDEDDFTLGSSSKLASLFGVGKSSQDGNTSLTYTAPKQPKKGHHGESPSVKAQAGGQSSGQGAPSAPKLSIIAVKAVQTYKL</sequence>
<feature type="region of interest" description="Disordered" evidence="1">
    <location>
        <begin position="22"/>
        <end position="72"/>
    </location>
</feature>
<accession>R4UMX8</accession>
<feature type="compositionally biased region" description="Low complexity" evidence="1">
    <location>
        <begin position="56"/>
        <end position="71"/>
    </location>
</feature>
<evidence type="ECO:0000313" key="2">
    <source>
        <dbReference type="EMBL" id="AGM32470.1"/>
    </source>
</evidence>
<dbReference type="AlphaFoldDB" id="R4UMX8"/>
<dbReference type="PANTHER" id="PTHR44927">
    <property type="entry name" value="FK506-BINDING PROTEIN 15"/>
    <property type="match status" value="1"/>
</dbReference>
<evidence type="ECO:0000256" key="1">
    <source>
        <dbReference type="SAM" id="MobiDB-lite"/>
    </source>
</evidence>
<dbReference type="PANTHER" id="PTHR44927:SF1">
    <property type="entry name" value="FK506-BINDING PROTEIN 15"/>
    <property type="match status" value="1"/>
</dbReference>
<dbReference type="EMBL" id="KC571971">
    <property type="protein sequence ID" value="AGM32470.1"/>
    <property type="molecule type" value="mRNA"/>
</dbReference>
<name>R4UMX8_COPFO</name>
<proteinExistence type="evidence at transcript level"/>
<protein>
    <submittedName>
        <fullName evidence="2">FK506-binding protein</fullName>
    </submittedName>
</protein>
<organism evidence="2">
    <name type="scientific">Coptotermes formosanus</name>
    <name type="common">Formosan subterranean termite</name>
    <dbReference type="NCBI Taxonomy" id="36987"/>
    <lineage>
        <taxon>Eukaryota</taxon>
        <taxon>Metazoa</taxon>
        <taxon>Ecdysozoa</taxon>
        <taxon>Arthropoda</taxon>
        <taxon>Hexapoda</taxon>
        <taxon>Insecta</taxon>
        <taxon>Pterygota</taxon>
        <taxon>Neoptera</taxon>
        <taxon>Polyneoptera</taxon>
        <taxon>Dictyoptera</taxon>
        <taxon>Blattodea</taxon>
        <taxon>Blattoidea</taxon>
        <taxon>Termitoidae</taxon>
        <taxon>Rhinotermitidae</taxon>
        <taxon>Coptotermes</taxon>
    </lineage>
</organism>